<dbReference type="Proteomes" id="UP001499967">
    <property type="component" value="Unassembled WGS sequence"/>
</dbReference>
<dbReference type="SUPFAM" id="SSF53597">
    <property type="entry name" value="Dihydrofolate reductase-like"/>
    <property type="match status" value="1"/>
</dbReference>
<dbReference type="InterPro" id="IPR024072">
    <property type="entry name" value="DHFR-like_dom_sf"/>
</dbReference>
<dbReference type="PANTHER" id="PTHR38011">
    <property type="entry name" value="DIHYDROFOLATE REDUCTASE FAMILY PROTEIN (AFU_ORTHOLOGUE AFUA_8G06820)"/>
    <property type="match status" value="1"/>
</dbReference>
<evidence type="ECO:0000313" key="3">
    <source>
        <dbReference type="Proteomes" id="UP001499967"/>
    </source>
</evidence>
<feature type="domain" description="Bacterial bifunctional deaminase-reductase C-terminal" evidence="1">
    <location>
        <begin position="3"/>
        <end position="186"/>
    </location>
</feature>
<evidence type="ECO:0000259" key="1">
    <source>
        <dbReference type="Pfam" id="PF01872"/>
    </source>
</evidence>
<proteinExistence type="predicted"/>
<evidence type="ECO:0000313" key="2">
    <source>
        <dbReference type="EMBL" id="GAA0899969.1"/>
    </source>
</evidence>
<name>A0ABP3YQR5_9PSEU</name>
<comment type="caution">
    <text evidence="2">The sequence shown here is derived from an EMBL/GenBank/DDBJ whole genome shotgun (WGS) entry which is preliminary data.</text>
</comment>
<dbReference type="Gene3D" id="3.40.430.10">
    <property type="entry name" value="Dihydrofolate Reductase, subunit A"/>
    <property type="match status" value="1"/>
</dbReference>
<dbReference type="PANTHER" id="PTHR38011:SF2">
    <property type="entry name" value="BIFUNCTIONAL DEAMINASE-REDUCTASE DOMAIN PROTEIN"/>
    <property type="match status" value="1"/>
</dbReference>
<accession>A0ABP3YQR5</accession>
<sequence length="206" mass="21937">MRKLVVGTFVTLDGVVQAPGAPDEDTDGGFTNGGWTVPLFDDELGQRMVELTERSDALLLGRRTYEGFAAAWPLVGDEDPIAAKLNRMPKYVVSRTLERPDWANTTVLSGDVAEEVAKLKEQPGGEIHVSGSGTLIQTLLRHDLVDEFVLVVFPVLVGPGKRLFGEGTGPGALELVGTVTTPPGVAMSTYRRSGPLQVGALGPEQV</sequence>
<protein>
    <submittedName>
        <fullName evidence="2">Dihydrofolate reductase family protein</fullName>
    </submittedName>
</protein>
<gene>
    <name evidence="2" type="ORF">GCM10009559_65330</name>
</gene>
<keyword evidence="3" id="KW-1185">Reference proteome</keyword>
<dbReference type="RefSeq" id="WP_343945571.1">
    <property type="nucleotide sequence ID" value="NZ_BAAAHP010000214.1"/>
</dbReference>
<reference evidence="3" key="1">
    <citation type="journal article" date="2019" name="Int. J. Syst. Evol. Microbiol.">
        <title>The Global Catalogue of Microorganisms (GCM) 10K type strain sequencing project: providing services to taxonomists for standard genome sequencing and annotation.</title>
        <authorList>
            <consortium name="The Broad Institute Genomics Platform"/>
            <consortium name="The Broad Institute Genome Sequencing Center for Infectious Disease"/>
            <person name="Wu L."/>
            <person name="Ma J."/>
        </authorList>
    </citation>
    <scope>NUCLEOTIDE SEQUENCE [LARGE SCALE GENOMIC DNA]</scope>
    <source>
        <strain evidence="3">JCM 11117</strain>
    </source>
</reference>
<dbReference type="EMBL" id="BAAAHP010000214">
    <property type="protein sequence ID" value="GAA0899969.1"/>
    <property type="molecule type" value="Genomic_DNA"/>
</dbReference>
<dbReference type="InterPro" id="IPR050765">
    <property type="entry name" value="Riboflavin_Biosynth_HTPR"/>
</dbReference>
<dbReference type="Pfam" id="PF01872">
    <property type="entry name" value="RibD_C"/>
    <property type="match status" value="1"/>
</dbReference>
<dbReference type="InterPro" id="IPR002734">
    <property type="entry name" value="RibDG_C"/>
</dbReference>
<organism evidence="2 3">
    <name type="scientific">Pseudonocardia zijingensis</name>
    <dbReference type="NCBI Taxonomy" id="153376"/>
    <lineage>
        <taxon>Bacteria</taxon>
        <taxon>Bacillati</taxon>
        <taxon>Actinomycetota</taxon>
        <taxon>Actinomycetes</taxon>
        <taxon>Pseudonocardiales</taxon>
        <taxon>Pseudonocardiaceae</taxon>
        <taxon>Pseudonocardia</taxon>
    </lineage>
</organism>